<feature type="domain" description="Isopropylmalate dehydrogenase-like" evidence="10">
    <location>
        <begin position="9"/>
        <end position="394"/>
    </location>
</feature>
<dbReference type="EMBL" id="BAABIY010000097">
    <property type="protein sequence ID" value="GAA5102955.1"/>
    <property type="molecule type" value="Genomic_DNA"/>
</dbReference>
<dbReference type="SMART" id="SM01329">
    <property type="entry name" value="Iso_dh"/>
    <property type="match status" value="1"/>
</dbReference>
<keyword evidence="8 9" id="KW-0464">Manganese</keyword>
<proteinExistence type="inferred from homology"/>
<comment type="cofactor">
    <cofactor evidence="9">
        <name>Mg(2+)</name>
        <dbReference type="ChEBI" id="CHEBI:18420"/>
    </cofactor>
    <cofactor evidence="9">
        <name>Mn(2+)</name>
        <dbReference type="ChEBI" id="CHEBI:29035"/>
    </cofactor>
    <text evidence="9">Binds 1 Mg(2+) or Mn(2+) ion per subunit.</text>
</comment>
<dbReference type="PANTHER" id="PTHR11822:SF21">
    <property type="entry name" value="ISOCITRATE DEHYDROGENASE [NADP], MITOCHONDRIAL"/>
    <property type="match status" value="1"/>
</dbReference>
<evidence type="ECO:0000256" key="7">
    <source>
        <dbReference type="ARBA" id="ARBA00023002"/>
    </source>
</evidence>
<evidence type="ECO:0000256" key="8">
    <source>
        <dbReference type="ARBA" id="ARBA00023211"/>
    </source>
</evidence>
<keyword evidence="7 9" id="KW-0560">Oxidoreductase</keyword>
<dbReference type="InterPro" id="IPR019818">
    <property type="entry name" value="IsoCit/isopropylmalate_DH_CS"/>
</dbReference>
<evidence type="ECO:0000259" key="10">
    <source>
        <dbReference type="SMART" id="SM01329"/>
    </source>
</evidence>
<evidence type="ECO:0000313" key="12">
    <source>
        <dbReference type="Proteomes" id="UP001501525"/>
    </source>
</evidence>
<evidence type="ECO:0000256" key="3">
    <source>
        <dbReference type="ARBA" id="ARBA00022532"/>
    </source>
</evidence>
<dbReference type="NCBIfam" id="TIGR00127">
    <property type="entry name" value="nadp_idh_euk"/>
    <property type="match status" value="1"/>
</dbReference>
<gene>
    <name evidence="11" type="ORF">GCM10023260_15420</name>
</gene>
<dbReference type="InterPro" id="IPR024084">
    <property type="entry name" value="IsoPropMal-DH-like_dom"/>
</dbReference>
<dbReference type="PANTHER" id="PTHR11822">
    <property type="entry name" value="NADP-SPECIFIC ISOCITRATE DEHYDROGENASE"/>
    <property type="match status" value="1"/>
</dbReference>
<sequence length="404" mass="45897">MAKIKVENPVVEIDGDEMTRIIWKYIKDKLIHPYLDIDLKYYDLSVENRDATNDQVTVDSANAIKKYGVGIKCATITPDEARVKEFSLKKMWKSPNGTIRNILGGVIFREPIICKNVPRLVPNWTKPIIIGRHAFGDQYKATDFKFPSKGKLTIKFVGDDNQIIEHDVFDAPSAGVAMAMYNLDESIRDFARASFHYGLQRNLPVYLSTKNTILKAYDGRFKDIFQEIFDAEFKADFENRKLYYEHRLIDDMVASALKWSGGYVWACKNYDGDVQSDIVAQGFGSLGLMTSVLMTPDGKIVEAEAAHGTVTRHYRQYQKSEETSTNSIASIFAWTRGLAHRAKLDNNDKLKNFATILEEVCIQTVEEGFMTKDLALLIGPKQKWLSTTGFLDKIDENLKKAMSH</sequence>
<accession>A0ABP9MYE6</accession>
<dbReference type="NCBIfam" id="NF006156">
    <property type="entry name" value="PRK08299.1"/>
    <property type="match status" value="1"/>
</dbReference>
<dbReference type="SUPFAM" id="SSF53659">
    <property type="entry name" value="Isocitrate/Isopropylmalate dehydrogenase-like"/>
    <property type="match status" value="1"/>
</dbReference>
<evidence type="ECO:0000256" key="2">
    <source>
        <dbReference type="ARBA" id="ARBA00007769"/>
    </source>
</evidence>
<comment type="caution">
    <text evidence="11">The sequence shown here is derived from an EMBL/GenBank/DDBJ whole genome shotgun (WGS) entry which is preliminary data.</text>
</comment>
<dbReference type="PROSITE" id="PS00470">
    <property type="entry name" value="IDH_IMDH"/>
    <property type="match status" value="1"/>
</dbReference>
<protein>
    <recommendedName>
        <fullName evidence="9">Isocitrate dehydrogenase [NADP]</fullName>
        <ecNumber evidence="9">1.1.1.42</ecNumber>
    </recommendedName>
</protein>
<keyword evidence="6 9" id="KW-0521">NADP</keyword>
<evidence type="ECO:0000256" key="5">
    <source>
        <dbReference type="ARBA" id="ARBA00022842"/>
    </source>
</evidence>
<evidence type="ECO:0000256" key="4">
    <source>
        <dbReference type="ARBA" id="ARBA00022723"/>
    </source>
</evidence>
<keyword evidence="4 9" id="KW-0479">Metal-binding</keyword>
<evidence type="ECO:0000256" key="6">
    <source>
        <dbReference type="ARBA" id="ARBA00022857"/>
    </source>
</evidence>
<comment type="cofactor">
    <cofactor evidence="1">
        <name>Mn(2+)</name>
        <dbReference type="ChEBI" id="CHEBI:29035"/>
    </cofactor>
</comment>
<comment type="catalytic activity">
    <reaction evidence="9">
        <text>D-threo-isocitrate + NADP(+) = 2-oxoglutarate + CO2 + NADPH</text>
        <dbReference type="Rhea" id="RHEA:19629"/>
        <dbReference type="ChEBI" id="CHEBI:15562"/>
        <dbReference type="ChEBI" id="CHEBI:16526"/>
        <dbReference type="ChEBI" id="CHEBI:16810"/>
        <dbReference type="ChEBI" id="CHEBI:57783"/>
        <dbReference type="ChEBI" id="CHEBI:58349"/>
        <dbReference type="EC" id="1.1.1.42"/>
    </reaction>
</comment>
<comment type="similarity">
    <text evidence="2 9">Belongs to the isocitrate and isopropylmalate dehydrogenases family.</text>
</comment>
<dbReference type="EC" id="1.1.1.42" evidence="9"/>
<dbReference type="PIRSF" id="PIRSF000108">
    <property type="entry name" value="IDH_NADP"/>
    <property type="match status" value="1"/>
</dbReference>
<evidence type="ECO:0000256" key="1">
    <source>
        <dbReference type="ARBA" id="ARBA00001936"/>
    </source>
</evidence>
<keyword evidence="5 9" id="KW-0460">Magnesium</keyword>
<evidence type="ECO:0000256" key="9">
    <source>
        <dbReference type="PIRNR" id="PIRNR000108"/>
    </source>
</evidence>
<name>A0ABP9MYE6_9HYPH</name>
<dbReference type="Pfam" id="PF00180">
    <property type="entry name" value="Iso_dh"/>
    <property type="match status" value="1"/>
</dbReference>
<dbReference type="RefSeq" id="WP_345097437.1">
    <property type="nucleotide sequence ID" value="NZ_BAABIY010000097.1"/>
</dbReference>
<keyword evidence="12" id="KW-1185">Reference proteome</keyword>
<keyword evidence="3 9" id="KW-0816">Tricarboxylic acid cycle</keyword>
<evidence type="ECO:0000313" key="11">
    <source>
        <dbReference type="EMBL" id="GAA5102955.1"/>
    </source>
</evidence>
<organism evidence="11 12">
    <name type="scientific">Bartonella acomydis</name>
    <dbReference type="NCBI Taxonomy" id="686234"/>
    <lineage>
        <taxon>Bacteria</taxon>
        <taxon>Pseudomonadati</taxon>
        <taxon>Pseudomonadota</taxon>
        <taxon>Alphaproteobacteria</taxon>
        <taxon>Hyphomicrobiales</taxon>
        <taxon>Bartonellaceae</taxon>
        <taxon>Bartonella</taxon>
    </lineage>
</organism>
<reference evidence="12" key="1">
    <citation type="journal article" date="2019" name="Int. J. Syst. Evol. Microbiol.">
        <title>The Global Catalogue of Microorganisms (GCM) 10K type strain sequencing project: providing services to taxonomists for standard genome sequencing and annotation.</title>
        <authorList>
            <consortium name="The Broad Institute Genomics Platform"/>
            <consortium name="The Broad Institute Genome Sequencing Center for Infectious Disease"/>
            <person name="Wu L."/>
            <person name="Ma J."/>
        </authorList>
    </citation>
    <scope>NUCLEOTIDE SEQUENCE [LARGE SCALE GENOMIC DNA]</scope>
    <source>
        <strain evidence="12">JCM 17706</strain>
    </source>
</reference>
<dbReference type="InterPro" id="IPR004790">
    <property type="entry name" value="Isocitrate_DH_NADP"/>
</dbReference>
<dbReference type="Gene3D" id="3.40.718.10">
    <property type="entry name" value="Isopropylmalate Dehydrogenase"/>
    <property type="match status" value="1"/>
</dbReference>
<dbReference type="Proteomes" id="UP001501525">
    <property type="component" value="Unassembled WGS sequence"/>
</dbReference>